<dbReference type="PANTHER" id="PTHR30576:SF0">
    <property type="entry name" value="UNDECAPRENYL-PHOSPHATE N-ACETYLGALACTOSAMINYL 1-PHOSPHATE TRANSFERASE-RELATED"/>
    <property type="match status" value="1"/>
</dbReference>
<proteinExistence type="inferred from homology"/>
<dbReference type="Pfam" id="PF02397">
    <property type="entry name" value="Bac_transf"/>
    <property type="match status" value="1"/>
</dbReference>
<dbReference type="Proteomes" id="UP000181976">
    <property type="component" value="Unassembled WGS sequence"/>
</dbReference>
<gene>
    <name evidence="3" type="ORF">SAMN05444380_10564</name>
</gene>
<dbReference type="PANTHER" id="PTHR30576">
    <property type="entry name" value="COLANIC BIOSYNTHESIS UDP-GLUCOSE LIPID CARRIER TRANSFERASE"/>
    <property type="match status" value="1"/>
</dbReference>
<sequence length="370" mass="43968">MIHFQHPTDLKEEPVVASPQVIKEKKRVFQNEAEERVYQFVSRFCRVDASDTLVLSSTQQLDLSVNKPEYLFRSIVNLRVMNEAQKLSGYIAEINSRLRDEGLFICCLETSKLRRLRFYKKYPVGIRRVTYFFDYLLRRVAPTMKATRWLYKWLTGDRHKVVSFFEMVGRLVYCGFEVEHDEIIDGLHYLVARKVSAPPRPPLKERYGLLFSQERIGQHGKKIKVYKFRTMVAFSEYVQEHIYRHNSLDRKGKFRDDKRVTILGGFFRRFWLDEWPMLINLLKGDMKLVGVRPLSEQYLKLYDPEVIQKRLSVKPGLVPPYYVDLPSTLEEIQISEMRYIERYKKAPLKTDLIYFFKAFWNIIGCGARSK</sequence>
<dbReference type="InParanoid" id="A0A1I1WXC1"/>
<protein>
    <submittedName>
        <fullName evidence="3">Sugar transferase</fullName>
    </submittedName>
</protein>
<dbReference type="GO" id="GO:0016780">
    <property type="term" value="F:phosphotransferase activity, for other substituted phosphate groups"/>
    <property type="evidence" value="ECO:0007669"/>
    <property type="project" value="TreeGrafter"/>
</dbReference>
<dbReference type="AlphaFoldDB" id="A0A1I1WXC1"/>
<reference evidence="3 4" key="1">
    <citation type="submission" date="2016-10" db="EMBL/GenBank/DDBJ databases">
        <authorList>
            <person name="de Groot N.N."/>
        </authorList>
    </citation>
    <scope>NUCLEOTIDE SEQUENCE [LARGE SCALE GENOMIC DNA]</scope>
    <source>
        <strain evidence="3 4">DSM 19012</strain>
    </source>
</reference>
<dbReference type="InterPro" id="IPR003362">
    <property type="entry name" value="Bact_transf"/>
</dbReference>
<dbReference type="OrthoDB" id="9808602at2"/>
<keyword evidence="4" id="KW-1185">Reference proteome</keyword>
<comment type="similarity">
    <text evidence="1">Belongs to the bacterial sugar transferase family.</text>
</comment>
<keyword evidence="3" id="KW-0808">Transferase</keyword>
<evidence type="ECO:0000313" key="3">
    <source>
        <dbReference type="EMBL" id="SFD99709.1"/>
    </source>
</evidence>
<evidence type="ECO:0000313" key="4">
    <source>
        <dbReference type="Proteomes" id="UP000181976"/>
    </source>
</evidence>
<dbReference type="eggNOG" id="COG2148">
    <property type="taxonomic scope" value="Bacteria"/>
</dbReference>
<dbReference type="STRING" id="385682.SAMN05444380_10564"/>
<name>A0A1I1WXC1_9BACT</name>
<evidence type="ECO:0000259" key="2">
    <source>
        <dbReference type="Pfam" id="PF02397"/>
    </source>
</evidence>
<accession>A0A1I1WXC1</accession>
<dbReference type="RefSeq" id="WP_010526706.1">
    <property type="nucleotide sequence ID" value="NZ_AFSL01000015.1"/>
</dbReference>
<dbReference type="EMBL" id="FONA01000005">
    <property type="protein sequence ID" value="SFD99709.1"/>
    <property type="molecule type" value="Genomic_DNA"/>
</dbReference>
<evidence type="ECO:0000256" key="1">
    <source>
        <dbReference type="ARBA" id="ARBA00006464"/>
    </source>
</evidence>
<organism evidence="3 4">
    <name type="scientific">Thermophagus xiamenensis</name>
    <dbReference type="NCBI Taxonomy" id="385682"/>
    <lineage>
        <taxon>Bacteria</taxon>
        <taxon>Pseudomonadati</taxon>
        <taxon>Bacteroidota</taxon>
        <taxon>Bacteroidia</taxon>
        <taxon>Marinilabiliales</taxon>
        <taxon>Marinilabiliaceae</taxon>
        <taxon>Thermophagus</taxon>
    </lineage>
</organism>
<feature type="domain" description="Bacterial sugar transferase" evidence="2">
    <location>
        <begin position="208"/>
        <end position="362"/>
    </location>
</feature>